<comment type="caution">
    <text evidence="1">The sequence shown here is derived from an EMBL/GenBank/DDBJ whole genome shotgun (WGS) entry which is preliminary data.</text>
</comment>
<sequence>MSVCTAYGQLTSTPSGTDGLAIQLDYESANAITGLLTQNQVTDAELERIARLFGSQQLIKKVSGYDQSGTEAVFKQTLREVVQTGTVKGHDPYDWKSVKANAGEVRQLIRQLEAKSTFTDDVKALIRPYTPNQIKASVRACFLVGGGALGFVLGDPNTFNLALQKIGDDYEGLVYLVAHELYHSVQGIGDKNRVKQKSTSPPPKPIVNAYVMLENLWGEGSANLVADFTKINAPKSFAKSQREGYQRNGNRARQNFALFESLLFSAYHDSTANLNELYNIGFTLAFDETAYDTGYRMAKVIEKYKGQQALARCISEGPIPFCELYLTVCKENPGEQLIRFSRSTEAIVDKVKVWKDYL</sequence>
<evidence type="ECO:0000313" key="1">
    <source>
        <dbReference type="EMBL" id="KAB7727390.1"/>
    </source>
</evidence>
<evidence type="ECO:0008006" key="3">
    <source>
        <dbReference type="Google" id="ProtNLM"/>
    </source>
</evidence>
<accession>A0A7J5TU20</accession>
<dbReference type="InterPro" id="IPR043754">
    <property type="entry name" value="DUF5700"/>
</dbReference>
<gene>
    <name evidence="1" type="ORF">F5984_21890</name>
</gene>
<name>A0A7J5TU20_9BACT</name>
<dbReference type="AlphaFoldDB" id="A0A7J5TU20"/>
<protein>
    <recommendedName>
        <fullName evidence="3">DUF2268 domain-containing protein</fullName>
    </recommendedName>
</protein>
<proteinExistence type="predicted"/>
<dbReference type="Pfam" id="PF18958">
    <property type="entry name" value="DUF5700"/>
    <property type="match status" value="1"/>
</dbReference>
<reference evidence="1 2" key="1">
    <citation type="submission" date="2019-10" db="EMBL/GenBank/DDBJ databases">
        <title>Rudanella paleaurantiibacter sp. nov., isolated from sludge.</title>
        <authorList>
            <person name="Xu S.Q."/>
        </authorList>
    </citation>
    <scope>NUCLEOTIDE SEQUENCE [LARGE SCALE GENOMIC DNA]</scope>
    <source>
        <strain evidence="1 2">HX-22-17</strain>
    </source>
</reference>
<keyword evidence="2" id="KW-1185">Reference proteome</keyword>
<evidence type="ECO:0000313" key="2">
    <source>
        <dbReference type="Proteomes" id="UP000488299"/>
    </source>
</evidence>
<dbReference type="Proteomes" id="UP000488299">
    <property type="component" value="Unassembled WGS sequence"/>
</dbReference>
<dbReference type="EMBL" id="WELI01000011">
    <property type="protein sequence ID" value="KAB7727390.1"/>
    <property type="molecule type" value="Genomic_DNA"/>
</dbReference>
<organism evidence="1 2">
    <name type="scientific">Rudanella paleaurantiibacter</name>
    <dbReference type="NCBI Taxonomy" id="2614655"/>
    <lineage>
        <taxon>Bacteria</taxon>
        <taxon>Pseudomonadati</taxon>
        <taxon>Bacteroidota</taxon>
        <taxon>Cytophagia</taxon>
        <taxon>Cytophagales</taxon>
        <taxon>Cytophagaceae</taxon>
        <taxon>Rudanella</taxon>
    </lineage>
</organism>